<dbReference type="PRINTS" id="PR00019">
    <property type="entry name" value="LEURICHRPT"/>
</dbReference>
<feature type="region of interest" description="Disordered" evidence="8">
    <location>
        <begin position="1"/>
        <end position="117"/>
    </location>
</feature>
<evidence type="ECO:0000256" key="1">
    <source>
        <dbReference type="ARBA" id="ARBA00004167"/>
    </source>
</evidence>
<dbReference type="SMART" id="SM00369">
    <property type="entry name" value="LRR_TYP"/>
    <property type="match status" value="10"/>
</dbReference>
<dbReference type="SUPFAM" id="SSF52047">
    <property type="entry name" value="RNI-like"/>
    <property type="match status" value="1"/>
</dbReference>
<dbReference type="PROSITE" id="PS51450">
    <property type="entry name" value="LRR"/>
    <property type="match status" value="4"/>
</dbReference>
<dbReference type="SUPFAM" id="SSF52058">
    <property type="entry name" value="L domain-like"/>
    <property type="match status" value="1"/>
</dbReference>
<evidence type="ECO:0000256" key="5">
    <source>
        <dbReference type="ARBA" id="ARBA00022741"/>
    </source>
</evidence>
<feature type="compositionally biased region" description="Basic and acidic residues" evidence="8">
    <location>
        <begin position="50"/>
        <end position="61"/>
    </location>
</feature>
<feature type="transmembrane region" description="Helical" evidence="9">
    <location>
        <begin position="416"/>
        <end position="434"/>
    </location>
</feature>
<keyword evidence="11" id="KW-1185">Reference proteome</keyword>
<keyword evidence="9" id="KW-1133">Transmembrane helix</keyword>
<dbReference type="InterPro" id="IPR003591">
    <property type="entry name" value="Leu-rich_rpt_typical-subtyp"/>
</dbReference>
<keyword evidence="10" id="KW-0675">Receptor</keyword>
<evidence type="ECO:0000256" key="4">
    <source>
        <dbReference type="ARBA" id="ARBA00022737"/>
    </source>
</evidence>
<reference evidence="10" key="1">
    <citation type="submission" date="2020-06" db="EMBL/GenBank/DDBJ databases">
        <authorList>
            <consortium name="Plant Systems Biology data submission"/>
        </authorList>
    </citation>
    <scope>NUCLEOTIDE SEQUENCE</scope>
    <source>
        <strain evidence="10">D6</strain>
    </source>
</reference>
<proteinExistence type="predicted"/>
<protein>
    <submittedName>
        <fullName evidence="10">LRR receptor-like serine threonine-protein kinase</fullName>
    </submittedName>
</protein>
<keyword evidence="2" id="KW-0433">Leucine-rich repeat</keyword>
<evidence type="ECO:0000313" key="10">
    <source>
        <dbReference type="EMBL" id="CAB9497243.1"/>
    </source>
</evidence>
<dbReference type="GO" id="GO:0005524">
    <property type="term" value="F:ATP binding"/>
    <property type="evidence" value="ECO:0007669"/>
    <property type="project" value="UniProtKB-KW"/>
</dbReference>
<feature type="region of interest" description="Disordered" evidence="8">
    <location>
        <begin position="305"/>
        <end position="326"/>
    </location>
</feature>
<evidence type="ECO:0000256" key="8">
    <source>
        <dbReference type="SAM" id="MobiDB-lite"/>
    </source>
</evidence>
<keyword evidence="5" id="KW-0547">Nucleotide-binding</keyword>
<dbReference type="Pfam" id="PF00560">
    <property type="entry name" value="LRR_1"/>
    <property type="match status" value="6"/>
</dbReference>
<feature type="compositionally biased region" description="Basic and acidic residues" evidence="8">
    <location>
        <begin position="203"/>
        <end position="212"/>
    </location>
</feature>
<dbReference type="PANTHER" id="PTHR48053">
    <property type="entry name" value="LEUCINE RICH REPEAT FAMILY PROTEIN, EXPRESSED"/>
    <property type="match status" value="1"/>
</dbReference>
<feature type="compositionally biased region" description="Polar residues" evidence="8">
    <location>
        <begin position="181"/>
        <end position="190"/>
    </location>
</feature>
<feature type="compositionally biased region" description="Polar residues" evidence="8">
    <location>
        <begin position="99"/>
        <end position="110"/>
    </location>
</feature>
<comment type="subcellular location">
    <subcellularLocation>
        <location evidence="1">Membrane</location>
        <topology evidence="1">Single-pass membrane protein</topology>
    </subcellularLocation>
</comment>
<feature type="compositionally biased region" description="Polar residues" evidence="8">
    <location>
        <begin position="139"/>
        <end position="164"/>
    </location>
</feature>
<keyword evidence="10" id="KW-0808">Transferase</keyword>
<dbReference type="Gene3D" id="3.80.10.10">
    <property type="entry name" value="Ribonuclease Inhibitor"/>
    <property type="match status" value="6"/>
</dbReference>
<evidence type="ECO:0000256" key="7">
    <source>
        <dbReference type="ARBA" id="ARBA00023136"/>
    </source>
</evidence>
<feature type="compositionally biased region" description="Basic and acidic residues" evidence="8">
    <location>
        <begin position="1"/>
        <end position="24"/>
    </location>
</feature>
<keyword evidence="6" id="KW-0067">ATP-binding</keyword>
<evidence type="ECO:0000256" key="6">
    <source>
        <dbReference type="ARBA" id="ARBA00022840"/>
    </source>
</evidence>
<accession>A0A9N8H090</accession>
<feature type="compositionally biased region" description="Polar residues" evidence="8">
    <location>
        <begin position="214"/>
        <end position="229"/>
    </location>
</feature>
<evidence type="ECO:0000313" key="11">
    <source>
        <dbReference type="Proteomes" id="UP001153069"/>
    </source>
</evidence>
<dbReference type="InterPro" id="IPR001611">
    <property type="entry name" value="Leu-rich_rpt"/>
</dbReference>
<keyword evidence="10" id="KW-0418">Kinase</keyword>
<comment type="caution">
    <text evidence="10">The sequence shown here is derived from an EMBL/GenBank/DDBJ whole genome shotgun (WGS) entry which is preliminary data.</text>
</comment>
<gene>
    <name evidence="10" type="ORF">SEMRO_16_G011940.1</name>
</gene>
<feature type="region of interest" description="Disordered" evidence="8">
    <location>
        <begin position="138"/>
        <end position="229"/>
    </location>
</feature>
<keyword evidence="9" id="KW-0812">Transmembrane</keyword>
<dbReference type="AlphaFoldDB" id="A0A9N8H090"/>
<dbReference type="EMBL" id="CAICTM010000016">
    <property type="protein sequence ID" value="CAB9497243.1"/>
    <property type="molecule type" value="Genomic_DNA"/>
</dbReference>
<evidence type="ECO:0000256" key="2">
    <source>
        <dbReference type="ARBA" id="ARBA00022614"/>
    </source>
</evidence>
<dbReference type="GO" id="GO:0016301">
    <property type="term" value="F:kinase activity"/>
    <property type="evidence" value="ECO:0007669"/>
    <property type="project" value="UniProtKB-KW"/>
</dbReference>
<keyword evidence="7 9" id="KW-0472">Membrane</keyword>
<dbReference type="FunFam" id="3.80.10.10:FF:000095">
    <property type="entry name" value="LRR receptor-like serine/threonine-protein kinase GSO1"/>
    <property type="match status" value="1"/>
</dbReference>
<evidence type="ECO:0000256" key="9">
    <source>
        <dbReference type="SAM" id="Phobius"/>
    </source>
</evidence>
<dbReference type="GO" id="GO:0016020">
    <property type="term" value="C:membrane"/>
    <property type="evidence" value="ECO:0007669"/>
    <property type="project" value="UniProtKB-SubCell"/>
</dbReference>
<keyword evidence="4" id="KW-0677">Repeat</keyword>
<evidence type="ECO:0000256" key="3">
    <source>
        <dbReference type="ARBA" id="ARBA00022729"/>
    </source>
</evidence>
<keyword evidence="3" id="KW-0732">Signal</keyword>
<dbReference type="InterPro" id="IPR051716">
    <property type="entry name" value="Plant_RL_S/T_kinase"/>
</dbReference>
<name>A0A9N8H090_9STRA</name>
<organism evidence="10 11">
    <name type="scientific">Seminavis robusta</name>
    <dbReference type="NCBI Taxonomy" id="568900"/>
    <lineage>
        <taxon>Eukaryota</taxon>
        <taxon>Sar</taxon>
        <taxon>Stramenopiles</taxon>
        <taxon>Ochrophyta</taxon>
        <taxon>Bacillariophyta</taxon>
        <taxon>Bacillariophyceae</taxon>
        <taxon>Bacillariophycidae</taxon>
        <taxon>Naviculales</taxon>
        <taxon>Naviculaceae</taxon>
        <taxon>Seminavis</taxon>
    </lineage>
</organism>
<dbReference type="Proteomes" id="UP001153069">
    <property type="component" value="Unassembled WGS sequence"/>
</dbReference>
<sequence length="1209" mass="131368">MSSSNHGKDKTYGEIEPNGQKEEECNTGDITAGAGNVNGVRTLEAAAGGIEHERSITDENRILSSQVETSSSPSKQHSHVSDGNSPKALTKARPKSPQRSRIPSSATNGNVADDDGGGALDELDIIKIAEARVKGEFLTPSSQANQQVATSNGEAASPRPTVSTLRRGGRRDPPRPHHRIGTTQSANHNNSLEEDSNSVELSKILEARERAQVHQRQQQHTDTSGNNQETRVAISTIAAARDQQNSTLAPGLAGTVSEENQNSSDILKFVRKRATAANQEEKLEEGTTTSLYGNHVGQAITNQSPVTHESQPGAYSGAPGLPPQRNQKARFSQIGIVGTAPISSPSLEGGISQESTEFQSTNLSDRQAGLMVANLVADPSQENLQLAEELQSIAENNIEEQKVERSKRAMLSASKWLLLGVILIVAVVLAVVLGTRNKSATIAQEAVSSAPTTSVMPSVSPSSMPTKTLLSSRYDIKGLSESTAESIGRPGSPQQQAYDWTFQHPEFDEMPNWRKLQLFALGTFYFSFENWPDDYQWMDYSNTECSWTTNLDSPHGDKSSDFIPEGYSNRACETASSASFSRPNPFATNCDEEGHFNYLKLSLFGVHGSIPPEVFLLTHLTIFDVREAGITGTIPSEIGMLSLLTNLNLHSNGISGTIPSGIGQTNLTWLYLHGNAISGFLPSELGLLPFLERMDLQFNDISGTVPADLGICTSLVWVDARNNYLTGLSPEIGLLTSMQYLLLRDNTIKGTIPSEIGLLSNLVYLSLERNFITGTFPSTFDQSSLDQMDLQGNQLSDIPSEIGLLGNQIGQLDLSNNLILTLPSELFLLTSLSVLQLHGNRIEKLPNEIDQMTNLEPCDESIDGWLSLSSNKLSSIPSELGRLTNLRTLTMQDNQISSFPDVNWSHLTNLASIQLSHSLLHSTIPSELGLLQKLVKLDLSNNALIGSIPSELGENEATVYVWNNTLGGNVPQDARLFQTIILRNNQLSGRLPSELFLLTALATLDFSNNSMTGLVMTELGRLTSLQLVDFSFNQISGRIPTEFGQILTTVPEYNFTLNEEVEHVESLQALDLSNNQLSGHLPSELGVLSSLSVLDLSFNQISGPIPTQFGKILTTVQWYDYEQRSIPSELGNLNASVSRIMLSGNNFSGTLPQSLCPWYCTRQQCSVTEYATDTNGSVVVAGDCGTMAGWVEVDCSNESLLDCSVCYCW</sequence>
<dbReference type="InterPro" id="IPR032675">
    <property type="entry name" value="LRR_dom_sf"/>
</dbReference>
<dbReference type="PANTHER" id="PTHR48053:SF126">
    <property type="entry name" value="MDIS1-INTERACTING RECEPTOR LIKE KINASE 2-LIKE ISOFORM X1"/>
    <property type="match status" value="1"/>
</dbReference>